<evidence type="ECO:0000256" key="2">
    <source>
        <dbReference type="ARBA" id="ARBA00022741"/>
    </source>
</evidence>
<dbReference type="FunFam" id="3.30.200.20:FF:000042">
    <property type="entry name" value="Aurora kinase A"/>
    <property type="match status" value="1"/>
</dbReference>
<keyword evidence="6" id="KW-0175">Coiled coil</keyword>
<evidence type="ECO:0000259" key="7">
    <source>
        <dbReference type="PROSITE" id="PS50011"/>
    </source>
</evidence>
<evidence type="ECO:0000256" key="1">
    <source>
        <dbReference type="ARBA" id="ARBA00007913"/>
    </source>
</evidence>
<comment type="similarity">
    <text evidence="1">Belongs to the DNA2/NAM7 helicase family.</text>
</comment>
<keyword evidence="9" id="KW-1185">Reference proteome</keyword>
<evidence type="ECO:0000256" key="5">
    <source>
        <dbReference type="ARBA" id="ARBA00022840"/>
    </source>
</evidence>
<dbReference type="PANTHER" id="PTHR43788:SF8">
    <property type="entry name" value="DNA-BINDING PROTEIN SMUBP-2"/>
    <property type="match status" value="1"/>
</dbReference>
<evidence type="ECO:0000256" key="6">
    <source>
        <dbReference type="SAM" id="Coils"/>
    </source>
</evidence>
<evidence type="ECO:0000256" key="3">
    <source>
        <dbReference type="ARBA" id="ARBA00022801"/>
    </source>
</evidence>
<dbReference type="PROSITE" id="PS50011">
    <property type="entry name" value="PROTEIN_KINASE_DOM"/>
    <property type="match status" value="1"/>
</dbReference>
<evidence type="ECO:0000313" key="8">
    <source>
        <dbReference type="EMBL" id="PZW34262.1"/>
    </source>
</evidence>
<dbReference type="EMBL" id="QKUF01000002">
    <property type="protein sequence ID" value="PZW34262.1"/>
    <property type="molecule type" value="Genomic_DNA"/>
</dbReference>
<evidence type="ECO:0000313" key="9">
    <source>
        <dbReference type="Proteomes" id="UP000248806"/>
    </source>
</evidence>
<accession>A0A326UB93</accession>
<keyword evidence="5" id="KW-0067">ATP-binding</keyword>
<dbReference type="OrthoDB" id="9757917at2"/>
<gene>
    <name evidence="8" type="ORF">EI42_01099</name>
</gene>
<dbReference type="RefSeq" id="WP_111319663.1">
    <property type="nucleotide sequence ID" value="NZ_BIFX01000001.1"/>
</dbReference>
<dbReference type="GO" id="GO:0005524">
    <property type="term" value="F:ATP binding"/>
    <property type="evidence" value="ECO:0007669"/>
    <property type="project" value="UniProtKB-KW"/>
</dbReference>
<dbReference type="InterPro" id="IPR041677">
    <property type="entry name" value="DNA2/NAM7_AAA_11"/>
</dbReference>
<dbReference type="InterPro" id="IPR047187">
    <property type="entry name" value="SF1_C_Upf1"/>
</dbReference>
<proteinExistence type="inferred from homology"/>
<comment type="caution">
    <text evidence="8">The sequence shown here is derived from an EMBL/GenBank/DDBJ whole genome shotgun (WGS) entry which is preliminary data.</text>
</comment>
<reference evidence="8 9" key="1">
    <citation type="submission" date="2018-06" db="EMBL/GenBank/DDBJ databases">
        <title>Genomic Encyclopedia of Archaeal and Bacterial Type Strains, Phase II (KMG-II): from individual species to whole genera.</title>
        <authorList>
            <person name="Goeker M."/>
        </authorList>
    </citation>
    <scope>NUCLEOTIDE SEQUENCE [LARGE SCALE GENOMIC DNA]</scope>
    <source>
        <strain evidence="8 9">ATCC BAA-1881</strain>
    </source>
</reference>
<dbReference type="SUPFAM" id="SSF52540">
    <property type="entry name" value="P-loop containing nucleoside triphosphate hydrolases"/>
    <property type="match status" value="2"/>
</dbReference>
<dbReference type="CDD" id="cd17934">
    <property type="entry name" value="DEXXQc_Upf1-like"/>
    <property type="match status" value="1"/>
</dbReference>
<dbReference type="PANTHER" id="PTHR43788">
    <property type="entry name" value="DNA2/NAM7 HELICASE FAMILY MEMBER"/>
    <property type="match status" value="1"/>
</dbReference>
<feature type="coiled-coil region" evidence="6">
    <location>
        <begin position="1391"/>
        <end position="1432"/>
    </location>
</feature>
<dbReference type="InterPro" id="IPR041679">
    <property type="entry name" value="DNA2/NAM7-like_C"/>
</dbReference>
<dbReference type="InterPro" id="IPR011009">
    <property type="entry name" value="Kinase-like_dom_sf"/>
</dbReference>
<dbReference type="Pfam" id="PF13086">
    <property type="entry name" value="AAA_11"/>
    <property type="match status" value="2"/>
</dbReference>
<organism evidence="8 9">
    <name type="scientific">Thermosporothrix hazakensis</name>
    <dbReference type="NCBI Taxonomy" id="644383"/>
    <lineage>
        <taxon>Bacteria</taxon>
        <taxon>Bacillati</taxon>
        <taxon>Chloroflexota</taxon>
        <taxon>Ktedonobacteria</taxon>
        <taxon>Ktedonobacterales</taxon>
        <taxon>Thermosporotrichaceae</taxon>
        <taxon>Thermosporothrix</taxon>
    </lineage>
</organism>
<dbReference type="InterPro" id="IPR000719">
    <property type="entry name" value="Prot_kinase_dom"/>
</dbReference>
<dbReference type="InterPro" id="IPR027417">
    <property type="entry name" value="P-loop_NTPase"/>
</dbReference>
<keyword evidence="8" id="KW-0808">Transferase</keyword>
<dbReference type="Gene3D" id="3.40.50.300">
    <property type="entry name" value="P-loop containing nucleotide triphosphate hydrolases"/>
    <property type="match status" value="3"/>
</dbReference>
<dbReference type="GO" id="GO:0043139">
    <property type="term" value="F:5'-3' DNA helicase activity"/>
    <property type="evidence" value="ECO:0007669"/>
    <property type="project" value="TreeGrafter"/>
</dbReference>
<keyword evidence="8" id="KW-0418">Kinase</keyword>
<evidence type="ECO:0000256" key="4">
    <source>
        <dbReference type="ARBA" id="ARBA00022806"/>
    </source>
</evidence>
<dbReference type="Gene3D" id="1.10.510.10">
    <property type="entry name" value="Transferase(Phosphotransferase) domain 1"/>
    <property type="match status" value="1"/>
</dbReference>
<dbReference type="GO" id="GO:0004674">
    <property type="term" value="F:protein serine/threonine kinase activity"/>
    <property type="evidence" value="ECO:0007669"/>
    <property type="project" value="UniProtKB-KW"/>
</dbReference>
<name>A0A326UB93_THEHA</name>
<keyword evidence="8" id="KW-0723">Serine/threonine-protein kinase</keyword>
<dbReference type="GO" id="GO:0016787">
    <property type="term" value="F:hydrolase activity"/>
    <property type="evidence" value="ECO:0007669"/>
    <property type="project" value="UniProtKB-KW"/>
</dbReference>
<feature type="coiled-coil region" evidence="6">
    <location>
        <begin position="1142"/>
        <end position="1176"/>
    </location>
</feature>
<dbReference type="InterPro" id="IPR050534">
    <property type="entry name" value="Coronavir_polyprotein_1ab"/>
</dbReference>
<dbReference type="CDD" id="cd14014">
    <property type="entry name" value="STKc_PknB_like"/>
    <property type="match status" value="1"/>
</dbReference>
<dbReference type="Pfam" id="PF00069">
    <property type="entry name" value="Pkinase"/>
    <property type="match status" value="1"/>
</dbReference>
<dbReference type="Pfam" id="PF13087">
    <property type="entry name" value="AAA_12"/>
    <property type="match status" value="1"/>
</dbReference>
<dbReference type="SMART" id="SM00220">
    <property type="entry name" value="S_TKc"/>
    <property type="match status" value="1"/>
</dbReference>
<dbReference type="CDD" id="cd18808">
    <property type="entry name" value="SF1_C_Upf1"/>
    <property type="match status" value="1"/>
</dbReference>
<sequence>MTNPTDLSGRIVSDYIIEEKIGQGGFGAVYRARHRHLKRVACVKVVHKNSQAKDLAEFLKREAHVLNELDHRNIVRLQTFTIEEEQIYLVMDYIDGGDLNSLLKKTTGPLPIEEVDDIIGQIATGLHYAHQRQVIHRDLKPHNILRDKQGRIVIGDFGLAKFLDVALHHTFQAAPDDNAGTPLYMAPEHFNGQPDYSSDLYSLGVIAYQLLTRHLPFTGNNWFQLRDAHCNKQPPPLRSFNPALSEEVEQVVLKMLEKEPEKRYQSPIDFKRALHSAIEKMRVNTRVNPDTIAGVLPYLPDNLTVQLDPGDYRGPFTISKRLRLIGAGAATRLYTVDEPLLHIQVPGVRLENMLLQRSRESYDEPLIQAAGHPYELRYVTVLGGAAEGATWLDAEWQLPVNGIDFGPVPAESQQTRTVQIEVKEQCTLSTTVPGLSVFPIRIAPGSHTLSLSFETHGKPPGTILNGAIRLQGETETKTIPISGQIQPPLPTPVPMPLAAEPPTHHMEWLYQLWDEAARDILRLLGSDSEKELVHQWKQNQRTPELRTKIHTLGEKMLVRLVGQKAYKWYVRRTQESKQAEHEAWELTLATDSDNFPEALGKRTLRLFVNVVGTTKHRLQIRKITLPREEEGVQNHASLPALVQLVPSLPDYRGIDTAFLARLRALPIRERPELDVNQLQGWEALLNFQKELIKKRHYSVAYTNHTYRDGSSRVTFFLDAASAVDSSGTSLDPAEFVMRIRNSRKERLKRLDSLPNTPSPRKHYGQDLGTIEQFKADENALVISLDPSLVRRLQKGSYALPPNGYLYFDARGDMQQISRQQEALEDLKQGKTVNPRLADFFFNAREAGDIPAIQRLLPSDLLSGTCNSGQRTAIEMALATPDLLLIQGPPGTGKTTVIAEICYQEALRGGRTLIASQSNLAVDNALGRISHHPSIRALRKGNPDSVEDEGRDFTEEQVITTWLHNTASDCQTKQEKRKQNIALFKRLLSGHKRFTRYYQEEERYQKQYQKWRSQYEKVKQELKATSFLIEEEVEAERNAQAVQQALASLLAGRYVQDLASISRNALPYIARTGSKQHFIQSVNEGMQLLQRLMPMPPVTSLLQSVIQLRQHVFVQRDAWEESRSLLSAIDAIITRWQLTDNQREQVTATIQQFETKIQQLNEQIQKSQQTLQQHRRPLNEMQQALQELHLFSRYSLETAIQTYIANETQPRVPSSGLLNIPSLFPGRLIATMKKYDSKPLFAKWQSAAQTIQRRIQALLRDQQHCEQAYYAQLDYQNHYHRLLATDPEISLALLYSPPVVTTSAPPKSTDLPILVQQLAQTLHVIQETIMNPGLFSGMFKKRHQQKLFDLFRQMRDQLFTLEHGIKLIHTTNYEATQHFCRNIANHIYDTLQGQIQQRISQIRSQLEQANQQKRELEQQVQQLRSEQQTQRELLPVLAQTLQHIHSELAEHLRQLSLRSDISKELLTLARDQLQTRDTTPDFVQRYRSVSQRWLADTRQAEQLVHTLWEQLQKTHDLLPQQLLQLRDDLKQHQKQQEILQRELVRLEQTAGSKPAGLQIERQWWRSFWESIPAEVRPAAPSEGIFALPFLQSMQHQFTSWQQELDNEERFSQRYDRLITDWVAELQNISAYDRQELQQTYIKNANVVGITCGQAPRLSSREFSAISTFDTVIIDEVSKATPPEILLPAIRGKKLILIGDQHQLPPMIDDKTLDQMAEENGLNPQTYHQLNQSYFARLYRDAPASKKCMLHIQYRMHPDIMAAINQFYERPLECGLNQPDLERDHQLEVPLVDKNKHLVWVTTPLTSVQERTGQQLIARNQSSKEVVFTCPSKYHSFSEERVGTSYINQREVEIITAICQQFQQAWAPKLATGAPPKEIGVITFYAAQSSLLRESLGVSQGGKSARFSALNIRVGTVDRFQGIERAVVIVSMVRNNSRGDIGFARKDERINVAFSRAQELLVIVGCHDLFCSTSHADTAVERYRNVASIVKHRGAFIDTTAI</sequence>
<dbReference type="SUPFAM" id="SSF56112">
    <property type="entry name" value="Protein kinase-like (PK-like)"/>
    <property type="match status" value="1"/>
</dbReference>
<keyword evidence="3" id="KW-0378">Hydrolase</keyword>
<keyword evidence="4" id="KW-0347">Helicase</keyword>
<feature type="domain" description="Protein kinase" evidence="7">
    <location>
        <begin position="15"/>
        <end position="278"/>
    </location>
</feature>
<dbReference type="Proteomes" id="UP000248806">
    <property type="component" value="Unassembled WGS sequence"/>
</dbReference>
<keyword evidence="2" id="KW-0547">Nucleotide-binding</keyword>
<protein>
    <submittedName>
        <fullName evidence="8">Serine/threonine protein kinase</fullName>
    </submittedName>
</protein>
<feature type="coiled-coil region" evidence="6">
    <location>
        <begin position="1521"/>
        <end position="1548"/>
    </location>
</feature>